<dbReference type="GO" id="GO:0016491">
    <property type="term" value="F:oxidoreductase activity"/>
    <property type="evidence" value="ECO:0007669"/>
    <property type="project" value="TreeGrafter"/>
</dbReference>
<dbReference type="InterPro" id="IPR011989">
    <property type="entry name" value="ARM-like"/>
</dbReference>
<dbReference type="PANTHER" id="PTHR12697:SF5">
    <property type="entry name" value="DEOXYHYPUSINE HYDROXYLASE"/>
    <property type="match status" value="1"/>
</dbReference>
<dbReference type="SUPFAM" id="SSF48371">
    <property type="entry name" value="ARM repeat"/>
    <property type="match status" value="1"/>
</dbReference>
<dbReference type="RefSeq" id="WP_171470387.1">
    <property type="nucleotide sequence ID" value="NZ_CP053452.2"/>
</dbReference>
<dbReference type="KEGG" id="ftj:FTUN_1893"/>
<dbReference type="Gene3D" id="1.25.10.10">
    <property type="entry name" value="Leucine-rich Repeat Variant"/>
    <property type="match status" value="3"/>
</dbReference>
<keyword evidence="2" id="KW-1185">Reference proteome</keyword>
<protein>
    <recommendedName>
        <fullName evidence="3">HEAT repeat domain-containing protein</fullName>
    </recommendedName>
</protein>
<name>A0A6M5YM42_9BACT</name>
<dbReference type="Pfam" id="PF13646">
    <property type="entry name" value="HEAT_2"/>
    <property type="match status" value="1"/>
</dbReference>
<accession>A0A6M5YM42</accession>
<dbReference type="PANTHER" id="PTHR12697">
    <property type="entry name" value="PBS LYASE HEAT-LIKE PROTEIN"/>
    <property type="match status" value="1"/>
</dbReference>
<evidence type="ECO:0000313" key="2">
    <source>
        <dbReference type="Proteomes" id="UP000503447"/>
    </source>
</evidence>
<dbReference type="InterPro" id="IPR016024">
    <property type="entry name" value="ARM-type_fold"/>
</dbReference>
<dbReference type="EMBL" id="CP053452">
    <property type="protein sequence ID" value="QJW94373.1"/>
    <property type="molecule type" value="Genomic_DNA"/>
</dbReference>
<organism evidence="1 2">
    <name type="scientific">Frigoriglobus tundricola</name>
    <dbReference type="NCBI Taxonomy" id="2774151"/>
    <lineage>
        <taxon>Bacteria</taxon>
        <taxon>Pseudomonadati</taxon>
        <taxon>Planctomycetota</taxon>
        <taxon>Planctomycetia</taxon>
        <taxon>Gemmatales</taxon>
        <taxon>Gemmataceae</taxon>
        <taxon>Frigoriglobus</taxon>
    </lineage>
</organism>
<reference evidence="2" key="1">
    <citation type="submission" date="2020-05" db="EMBL/GenBank/DDBJ databases">
        <title>Frigoriglobus tundricola gen. nov., sp. nov., a psychrotolerant cellulolytic planctomycete of the family Gemmataceae with two divergent copies of 16S rRNA gene.</title>
        <authorList>
            <person name="Kulichevskaya I.S."/>
            <person name="Ivanova A.A."/>
            <person name="Naumoff D.G."/>
            <person name="Beletsky A.V."/>
            <person name="Rijpstra W.I.C."/>
            <person name="Sinninghe Damste J.S."/>
            <person name="Mardanov A.V."/>
            <person name="Ravin N.V."/>
            <person name="Dedysh S.N."/>
        </authorList>
    </citation>
    <scope>NUCLEOTIDE SEQUENCE [LARGE SCALE GENOMIC DNA]</scope>
    <source>
        <strain evidence="2">PL17</strain>
    </source>
</reference>
<dbReference type="SMART" id="SM00567">
    <property type="entry name" value="EZ_HEAT"/>
    <property type="match status" value="5"/>
</dbReference>
<evidence type="ECO:0008006" key="3">
    <source>
        <dbReference type="Google" id="ProtNLM"/>
    </source>
</evidence>
<gene>
    <name evidence="1" type="ORF">FTUN_1893</name>
</gene>
<proteinExistence type="predicted"/>
<dbReference type="AlphaFoldDB" id="A0A6M5YM42"/>
<dbReference type="InterPro" id="IPR004155">
    <property type="entry name" value="PBS_lyase_HEAT"/>
</dbReference>
<evidence type="ECO:0000313" key="1">
    <source>
        <dbReference type="EMBL" id="QJW94373.1"/>
    </source>
</evidence>
<dbReference type="Proteomes" id="UP000503447">
    <property type="component" value="Chromosome"/>
</dbReference>
<sequence length="266" mass="27869">MRYVLVLAGALGLGPAARADEVDDAMARRLSGLVRDFRLPTAARVEAARTLYKLGARASAAVPDLVAVLARLRGNEQEPLQEAIVEALGQIGAASKVALPTLAQSTHRTLDVDQAVKVATDLILNASDSQEIGVLGQQLSSRDASIRLRAAKALADLGPTARAALPALNAALADPDGDVRRTVIGALRRIDPNGRPSDDLVRAIATDLVDPDPGIRLLAARALARLGPFAAVAAQDLALVRSDPDPDVRRAVTEALFRVSLPPPQP</sequence>